<evidence type="ECO:0000313" key="3">
    <source>
        <dbReference type="Proteomes" id="UP000011082"/>
    </source>
</evidence>
<feature type="domain" description="GIT Spa2 homology (SHD)" evidence="1">
    <location>
        <begin position="34"/>
        <end position="64"/>
    </location>
</feature>
<dbReference type="OMA" id="YLEDHIN"/>
<dbReference type="SMART" id="SM00555">
    <property type="entry name" value="GIT"/>
    <property type="match status" value="1"/>
</dbReference>
<dbReference type="Proteomes" id="UP000011082">
    <property type="component" value="Unassembled WGS sequence"/>
</dbReference>
<dbReference type="EMBL" id="JH370133">
    <property type="protein sequence ID" value="ELA42318.1"/>
    <property type="molecule type" value="Genomic_DNA"/>
</dbReference>
<evidence type="ECO:0000259" key="1">
    <source>
        <dbReference type="SMART" id="SM00555"/>
    </source>
</evidence>
<evidence type="ECO:0000313" key="2">
    <source>
        <dbReference type="EMBL" id="ELA42318.1"/>
    </source>
</evidence>
<dbReference type="HOGENOM" id="CLU_790379_0_0_1"/>
<keyword evidence="3" id="KW-1185">Reference proteome</keyword>
<reference evidence="3" key="1">
    <citation type="submission" date="2011-05" db="EMBL/GenBank/DDBJ databases">
        <title>The genome sequence of Vittaforma corneae strain ATCC 50505.</title>
        <authorList>
            <consortium name="The Broad Institute Genome Sequencing Platform"/>
            <person name="Cuomo C."/>
            <person name="Didier E."/>
            <person name="Bowers L."/>
            <person name="Young S.K."/>
            <person name="Zeng Q."/>
            <person name="Gargeya S."/>
            <person name="Fitzgerald M."/>
            <person name="Haas B."/>
            <person name="Abouelleil A."/>
            <person name="Alvarado L."/>
            <person name="Arachchi H.M."/>
            <person name="Berlin A."/>
            <person name="Chapman S.B."/>
            <person name="Gearin G."/>
            <person name="Goldberg J."/>
            <person name="Griggs A."/>
            <person name="Gujja S."/>
            <person name="Hansen M."/>
            <person name="Heiman D."/>
            <person name="Howarth C."/>
            <person name="Larimer J."/>
            <person name="Lui A."/>
            <person name="MacDonald P.J.P."/>
            <person name="McCowen C."/>
            <person name="Montmayeur A."/>
            <person name="Murphy C."/>
            <person name="Neiman D."/>
            <person name="Pearson M."/>
            <person name="Priest M."/>
            <person name="Roberts A."/>
            <person name="Saif S."/>
            <person name="Shea T."/>
            <person name="Sisk P."/>
            <person name="Stolte C."/>
            <person name="Sykes S."/>
            <person name="Wortman J."/>
            <person name="Nusbaum C."/>
            <person name="Birren B."/>
        </authorList>
    </citation>
    <scope>NUCLEOTIDE SEQUENCE [LARGE SCALE GENOMIC DNA]</scope>
    <source>
        <strain evidence="3">ATCC 50505</strain>
    </source>
</reference>
<organism evidence="2 3">
    <name type="scientific">Vittaforma corneae (strain ATCC 50505)</name>
    <name type="common">Microsporidian parasite</name>
    <name type="synonym">Nosema corneum</name>
    <dbReference type="NCBI Taxonomy" id="993615"/>
    <lineage>
        <taxon>Eukaryota</taxon>
        <taxon>Fungi</taxon>
        <taxon>Fungi incertae sedis</taxon>
        <taxon>Microsporidia</taxon>
        <taxon>Nosematidae</taxon>
        <taxon>Vittaforma</taxon>
    </lineage>
</organism>
<dbReference type="VEuPathDB" id="MicrosporidiaDB:VICG_00718"/>
<name>L2GN43_VITCO</name>
<proteinExistence type="predicted"/>
<dbReference type="AlphaFoldDB" id="L2GN43"/>
<sequence>MSQPTNKDVVRYTLQSFIGKTRRDFEMDDRQREAIQRLCQLKDEKFEELCEDIANEIHRRSGMKYNKNSKIQDKFMKLSDHKFKNLVIDTLTVFYLKNPEYKMEEMPEFLENMKILIDQLKVDSEKAMFLAKLEKLNFYNKLKEFLEYTRKQGTDEKIVSHVMNAVDGKISNDASNFCEILSFPNIFLEKLNETKIFKESDFQKFEDHRNKILSTLSNDSISFREKSKTIKQELREIMSLVIEKSTIPALKIECFDDEIMEIIGLLDLLRTNIESSGRLDLNQIGATFSDIIDRIIEKARFKVDKEFISEIKIQKISLESLGDLPSKIESFQLIIDVVCDVRKFFQKIEMK</sequence>
<gene>
    <name evidence="2" type="ORF">VICG_00718</name>
</gene>
<dbReference type="OrthoDB" id="5588096at2759"/>
<protein>
    <recommendedName>
        <fullName evidence="1">GIT Spa2 homology (SHD) domain-containing protein</fullName>
    </recommendedName>
</protein>
<dbReference type="InParanoid" id="L2GN43"/>
<dbReference type="InterPro" id="IPR013724">
    <property type="entry name" value="GIT_SHD"/>
</dbReference>
<dbReference type="RefSeq" id="XP_007604169.1">
    <property type="nucleotide sequence ID" value="XM_007604107.1"/>
</dbReference>
<dbReference type="GeneID" id="19881434"/>
<accession>L2GN43</accession>